<reference evidence="2 3" key="1">
    <citation type="submission" date="2019-04" db="EMBL/GenBank/DDBJ databases">
        <title>Corynebacterium endometrii sp. nov., isolated from the uterus of a cow with endometritis.</title>
        <authorList>
            <person name="Ballas P."/>
            <person name="Ruckert C."/>
            <person name="Wagener K."/>
            <person name="Drillich M."/>
            <person name="Kaempfer P."/>
            <person name="Busse H.-J."/>
            <person name="Ehling-Schulz M."/>
        </authorList>
    </citation>
    <scope>NUCLEOTIDE SEQUENCE [LARGE SCALE GENOMIC DNA]</scope>
    <source>
        <strain evidence="2 3">LMM-1653</strain>
    </source>
</reference>
<feature type="transmembrane region" description="Helical" evidence="1">
    <location>
        <begin position="236"/>
        <end position="254"/>
    </location>
</feature>
<feature type="transmembrane region" description="Helical" evidence="1">
    <location>
        <begin position="207"/>
        <end position="224"/>
    </location>
</feature>
<dbReference type="PIRSF" id="PIRSF038991">
    <property type="entry name" value="Protein_AbrB"/>
    <property type="match status" value="1"/>
</dbReference>
<evidence type="ECO:0000313" key="3">
    <source>
        <dbReference type="Proteomes" id="UP000296352"/>
    </source>
</evidence>
<feature type="transmembrane region" description="Helical" evidence="1">
    <location>
        <begin position="326"/>
        <end position="345"/>
    </location>
</feature>
<dbReference type="PANTHER" id="PTHR38457:SF1">
    <property type="entry name" value="REGULATOR ABRB-RELATED"/>
    <property type="match status" value="1"/>
</dbReference>
<dbReference type="GO" id="GO:0010468">
    <property type="term" value="P:regulation of gene expression"/>
    <property type="evidence" value="ECO:0007669"/>
    <property type="project" value="InterPro"/>
</dbReference>
<dbReference type="AlphaFoldDB" id="A0A4P7QD34"/>
<dbReference type="Pfam" id="PF05145">
    <property type="entry name" value="AbrB"/>
    <property type="match status" value="1"/>
</dbReference>
<keyword evidence="1" id="KW-1133">Transmembrane helix</keyword>
<dbReference type="PANTHER" id="PTHR38457">
    <property type="entry name" value="REGULATOR ABRB-RELATED"/>
    <property type="match status" value="1"/>
</dbReference>
<name>A0A4P7QD34_9CORY</name>
<protein>
    <submittedName>
        <fullName evidence="2">Ammonia monooxygenase</fullName>
    </submittedName>
</protein>
<gene>
    <name evidence="2" type="ORF">CENDO_00575</name>
</gene>
<dbReference type="NCBIfam" id="TIGR03082">
    <property type="entry name" value="Gneg_AbrB_dup"/>
    <property type="match status" value="2"/>
</dbReference>
<evidence type="ECO:0000313" key="2">
    <source>
        <dbReference type="EMBL" id="QCB27425.1"/>
    </source>
</evidence>
<accession>A0A4P7QD34</accession>
<dbReference type="OrthoDB" id="5188485at2"/>
<keyword evidence="3" id="KW-1185">Reference proteome</keyword>
<evidence type="ECO:0000256" key="1">
    <source>
        <dbReference type="SAM" id="Phobius"/>
    </source>
</evidence>
<proteinExistence type="predicted"/>
<feature type="transmembrane region" description="Helical" evidence="1">
    <location>
        <begin position="266"/>
        <end position="289"/>
    </location>
</feature>
<dbReference type="InterPro" id="IPR017516">
    <property type="entry name" value="AbrB_dup"/>
</dbReference>
<keyword evidence="2" id="KW-0503">Monooxygenase</keyword>
<feature type="transmembrane region" description="Helical" evidence="1">
    <location>
        <begin position="81"/>
        <end position="103"/>
    </location>
</feature>
<keyword evidence="2" id="KW-0560">Oxidoreductase</keyword>
<organism evidence="2 3">
    <name type="scientific">Corynebacterium endometrii</name>
    <dbReference type="NCBI Taxonomy" id="2488819"/>
    <lineage>
        <taxon>Bacteria</taxon>
        <taxon>Bacillati</taxon>
        <taxon>Actinomycetota</taxon>
        <taxon>Actinomycetes</taxon>
        <taxon>Mycobacteriales</taxon>
        <taxon>Corynebacteriaceae</taxon>
        <taxon>Corynebacterium</taxon>
    </lineage>
</organism>
<sequence length="355" mass="37275">MAVARWTVVVAASLGLGWLFTRWGVPAAWILAAIICSAAMALGTGKELKLAAFPYTLARGLIGMLAALPMSVAAGGELLRFLPPGLFVSILTVVVGILGGMLLHRAQPRAISWETGILSMLPGGASMMPMLAAELGADYRYVSLTQYLRLLVVSFSLPLVTALMVLPGDRGGAGGFGQPSHTWWVILLVVAIALVGGPVAKKLRIPAPYIFGPMLLTVAVGLALPDGTTLAPIEPLQIFAFLAIGWICGGSLSVDALKAFAKQLPATIGFIAALMAVCALSAWPLVWWLNITYFEAYLATTPGALETVLALAAEGGATAAVVAVQLIRIIFVLGIASYLPQLLNLGRGWKRRHGR</sequence>
<dbReference type="GO" id="GO:0004497">
    <property type="term" value="F:monooxygenase activity"/>
    <property type="evidence" value="ECO:0007669"/>
    <property type="project" value="UniProtKB-KW"/>
</dbReference>
<dbReference type="EMBL" id="CP039247">
    <property type="protein sequence ID" value="QCB27425.1"/>
    <property type="molecule type" value="Genomic_DNA"/>
</dbReference>
<dbReference type="KEGG" id="cee:CENDO_00575"/>
<dbReference type="RefSeq" id="WP_136140303.1">
    <property type="nucleotide sequence ID" value="NZ_CP039247.1"/>
</dbReference>
<dbReference type="InterPro" id="IPR007820">
    <property type="entry name" value="AbrB_fam"/>
</dbReference>
<dbReference type="Proteomes" id="UP000296352">
    <property type="component" value="Chromosome"/>
</dbReference>
<feature type="transmembrane region" description="Helical" evidence="1">
    <location>
        <begin position="181"/>
        <end position="200"/>
    </location>
</feature>
<feature type="transmembrane region" description="Helical" evidence="1">
    <location>
        <begin position="56"/>
        <end position="75"/>
    </location>
</feature>
<keyword evidence="1" id="KW-0472">Membrane</keyword>
<feature type="transmembrane region" description="Helical" evidence="1">
    <location>
        <begin position="147"/>
        <end position="166"/>
    </location>
</feature>
<feature type="transmembrane region" description="Helical" evidence="1">
    <location>
        <begin position="23"/>
        <end position="44"/>
    </location>
</feature>
<dbReference type="GO" id="GO:0016020">
    <property type="term" value="C:membrane"/>
    <property type="evidence" value="ECO:0007669"/>
    <property type="project" value="InterPro"/>
</dbReference>
<keyword evidence="1" id="KW-0812">Transmembrane</keyword>